<dbReference type="RefSeq" id="WP_074644565.1">
    <property type="nucleotide sequence ID" value="NZ_FNBL01000005.1"/>
</dbReference>
<keyword evidence="4" id="KW-1003">Cell membrane</keyword>
<accession>A0A1G7LXW1</accession>
<feature type="transmembrane region" description="Helical" evidence="8">
    <location>
        <begin position="327"/>
        <end position="349"/>
    </location>
</feature>
<keyword evidence="5 8" id="KW-0812">Transmembrane</keyword>
<feature type="domain" description="ABC transmembrane type-1" evidence="9">
    <location>
        <begin position="193"/>
        <end position="405"/>
    </location>
</feature>
<evidence type="ECO:0000256" key="6">
    <source>
        <dbReference type="ARBA" id="ARBA00022989"/>
    </source>
</evidence>
<name>A0A1G7LXW1_9RHOB</name>
<feature type="transmembrane region" description="Helical" evidence="8">
    <location>
        <begin position="230"/>
        <end position="250"/>
    </location>
</feature>
<evidence type="ECO:0000259" key="9">
    <source>
        <dbReference type="PROSITE" id="PS50928"/>
    </source>
</evidence>
<dbReference type="EMBL" id="FNBL01000005">
    <property type="protein sequence ID" value="SDF54283.1"/>
    <property type="molecule type" value="Genomic_DNA"/>
</dbReference>
<organism evidence="10 11">
    <name type="scientific">Celeribacter baekdonensis</name>
    <dbReference type="NCBI Taxonomy" id="875171"/>
    <lineage>
        <taxon>Bacteria</taxon>
        <taxon>Pseudomonadati</taxon>
        <taxon>Pseudomonadota</taxon>
        <taxon>Alphaproteobacteria</taxon>
        <taxon>Rhodobacterales</taxon>
        <taxon>Roseobacteraceae</taxon>
        <taxon>Celeribacter</taxon>
    </lineage>
</organism>
<dbReference type="Proteomes" id="UP000182284">
    <property type="component" value="Unassembled WGS sequence"/>
</dbReference>
<dbReference type="AlphaFoldDB" id="A0A1G7LXW1"/>
<dbReference type="OrthoDB" id="9785347at2"/>
<feature type="transmembrane region" description="Helical" evidence="8">
    <location>
        <begin position="280"/>
        <end position="303"/>
    </location>
</feature>
<evidence type="ECO:0000256" key="4">
    <source>
        <dbReference type="ARBA" id="ARBA00022475"/>
    </source>
</evidence>
<comment type="subcellular location">
    <subcellularLocation>
        <location evidence="1 8">Cell membrane</location>
        <topology evidence="1 8">Multi-pass membrane protein</topology>
    </subcellularLocation>
</comment>
<dbReference type="PANTHER" id="PTHR43227">
    <property type="entry name" value="BLL4140 PROTEIN"/>
    <property type="match status" value="1"/>
</dbReference>
<dbReference type="GO" id="GO:0005886">
    <property type="term" value="C:plasma membrane"/>
    <property type="evidence" value="ECO:0007669"/>
    <property type="project" value="UniProtKB-SubCell"/>
</dbReference>
<keyword evidence="7 8" id="KW-0472">Membrane</keyword>
<dbReference type="Gene3D" id="1.10.3720.10">
    <property type="entry name" value="MetI-like"/>
    <property type="match status" value="1"/>
</dbReference>
<sequence length="415" mass="45502">MSDIGPPRGAGPLARTEARLAWGLLAPTITAVSLVVILPLLAIFWISVKPVSLSDLRAPEAIVREDLRGKPSVAGDEATLRYRLRNSSPKSEITGVTLTDSWPVGLSIVGDLDPRCTVSDEMLRCDMGDWDGGFRDTLTIPVVTEQAFFDQATDVEASPVKVDGQASFVLTNGDFTFKNFVSVFDGGEFWSVLGVTLFYTIFGTLGAMIMGLFASLLLNHSFRGQGILRGLYLFPYVAPVIAVAFAWILLFDPFSGSANALLIQMGVTEGAINFFGERPLALIMVTLFEIWRYFPLSFLFILARMQSIPTDMYEAADMDGASPFQQFWYLSMPQLLGILSVLFLLRFIWTFNKFDDIFLLTGGNAGTRVLTVNVYEQAFAVSNIGAGAAVAVVIFACLLLFSVFFFKVISKEEGL</sequence>
<dbReference type="InterPro" id="IPR035906">
    <property type="entry name" value="MetI-like_sf"/>
</dbReference>
<evidence type="ECO:0000256" key="5">
    <source>
        <dbReference type="ARBA" id="ARBA00022692"/>
    </source>
</evidence>
<evidence type="ECO:0000256" key="8">
    <source>
        <dbReference type="RuleBase" id="RU363032"/>
    </source>
</evidence>
<dbReference type="CDD" id="cd06261">
    <property type="entry name" value="TM_PBP2"/>
    <property type="match status" value="1"/>
</dbReference>
<reference evidence="10 11" key="1">
    <citation type="submission" date="2016-10" db="EMBL/GenBank/DDBJ databases">
        <authorList>
            <person name="de Groot N.N."/>
        </authorList>
    </citation>
    <scope>NUCLEOTIDE SEQUENCE [LARGE SCALE GENOMIC DNA]</scope>
    <source>
        <strain evidence="10 11">DSM 27375</strain>
    </source>
</reference>
<dbReference type="SUPFAM" id="SSF161098">
    <property type="entry name" value="MetI-like"/>
    <property type="match status" value="1"/>
</dbReference>
<evidence type="ECO:0000256" key="2">
    <source>
        <dbReference type="ARBA" id="ARBA00009306"/>
    </source>
</evidence>
<evidence type="ECO:0000256" key="3">
    <source>
        <dbReference type="ARBA" id="ARBA00022448"/>
    </source>
</evidence>
<dbReference type="InterPro" id="IPR050809">
    <property type="entry name" value="UgpAE/MalFG_permease"/>
</dbReference>
<dbReference type="GO" id="GO:0055085">
    <property type="term" value="P:transmembrane transport"/>
    <property type="evidence" value="ECO:0007669"/>
    <property type="project" value="InterPro"/>
</dbReference>
<dbReference type="InterPro" id="IPR000515">
    <property type="entry name" value="MetI-like"/>
</dbReference>
<protein>
    <submittedName>
        <fullName evidence="10">Carbohydrate ABC transporter membrane protein 1, CUT1 family (TC 3.A.1.1.-)</fullName>
    </submittedName>
</protein>
<evidence type="ECO:0000256" key="1">
    <source>
        <dbReference type="ARBA" id="ARBA00004651"/>
    </source>
</evidence>
<dbReference type="PANTHER" id="PTHR43227:SF8">
    <property type="entry name" value="DIACETYLCHITOBIOSE UPTAKE SYSTEM PERMEASE PROTEIN DASB"/>
    <property type="match status" value="1"/>
</dbReference>
<feature type="transmembrane region" description="Helical" evidence="8">
    <location>
        <begin position="384"/>
        <end position="406"/>
    </location>
</feature>
<dbReference type="Pfam" id="PF00528">
    <property type="entry name" value="BPD_transp_1"/>
    <property type="match status" value="1"/>
</dbReference>
<evidence type="ECO:0000313" key="11">
    <source>
        <dbReference type="Proteomes" id="UP000182284"/>
    </source>
</evidence>
<dbReference type="PROSITE" id="PS50928">
    <property type="entry name" value="ABC_TM1"/>
    <property type="match status" value="1"/>
</dbReference>
<keyword evidence="6 8" id="KW-1133">Transmembrane helix</keyword>
<feature type="transmembrane region" description="Helical" evidence="8">
    <location>
        <begin position="189"/>
        <end position="218"/>
    </location>
</feature>
<feature type="transmembrane region" description="Helical" evidence="8">
    <location>
        <begin position="20"/>
        <end position="46"/>
    </location>
</feature>
<gene>
    <name evidence="10" type="ORF">SAMN04488117_10528</name>
</gene>
<evidence type="ECO:0000313" key="10">
    <source>
        <dbReference type="EMBL" id="SDF54283.1"/>
    </source>
</evidence>
<evidence type="ECO:0000256" key="7">
    <source>
        <dbReference type="ARBA" id="ARBA00023136"/>
    </source>
</evidence>
<proteinExistence type="inferred from homology"/>
<comment type="similarity">
    <text evidence="2 8">Belongs to the binding-protein-dependent transport system permease family.</text>
</comment>
<keyword evidence="3 8" id="KW-0813">Transport</keyword>